<dbReference type="STRING" id="1032480.MLP_25350"/>
<name>F5XGR7_MICPN</name>
<evidence type="ECO:0000313" key="1">
    <source>
        <dbReference type="EMBL" id="BAK35549.1"/>
    </source>
</evidence>
<dbReference type="EMBL" id="AP012204">
    <property type="protein sequence ID" value="BAK35549.1"/>
    <property type="molecule type" value="Genomic_DNA"/>
</dbReference>
<dbReference type="KEGG" id="mph:MLP_25350"/>
<sequence>MGAEGRDIEVVPHLVAADHEKCLDAQAFRFGGNPDGRVSSNDRRSGSRGRFMINVYQI</sequence>
<dbReference type="Proteomes" id="UP000007947">
    <property type="component" value="Chromosome"/>
</dbReference>
<organism evidence="1 2">
    <name type="scientific">Microlunatus phosphovorus (strain ATCC 700054 / DSM 10555 / JCM 9379 / NBRC 101784 / NCIMB 13414 / VKM Ac-1990 / NM-1)</name>
    <dbReference type="NCBI Taxonomy" id="1032480"/>
    <lineage>
        <taxon>Bacteria</taxon>
        <taxon>Bacillati</taxon>
        <taxon>Actinomycetota</taxon>
        <taxon>Actinomycetes</taxon>
        <taxon>Propionibacteriales</taxon>
        <taxon>Propionibacteriaceae</taxon>
        <taxon>Microlunatus</taxon>
    </lineage>
</organism>
<keyword evidence="2" id="KW-1185">Reference proteome</keyword>
<evidence type="ECO:0000313" key="2">
    <source>
        <dbReference type="Proteomes" id="UP000007947"/>
    </source>
</evidence>
<accession>F5XGR7</accession>
<dbReference type="AlphaFoldDB" id="F5XGR7"/>
<dbReference type="HOGENOM" id="CLU_2974421_0_0_11"/>
<gene>
    <name evidence="1" type="ordered locus">MLP_25350</name>
</gene>
<proteinExistence type="predicted"/>
<protein>
    <submittedName>
        <fullName evidence="1">Uncharacterized protein</fullName>
    </submittedName>
</protein>
<reference evidence="1 2" key="1">
    <citation type="submission" date="2011-05" db="EMBL/GenBank/DDBJ databases">
        <title>Whole genome sequence of Microlunatus phosphovorus NM-1.</title>
        <authorList>
            <person name="Hosoyama A."/>
            <person name="Sasaki K."/>
            <person name="Harada T."/>
            <person name="Igarashi R."/>
            <person name="Kawakoshi A."/>
            <person name="Sasagawa M."/>
            <person name="Fukada J."/>
            <person name="Nakamura S."/>
            <person name="Katano Y."/>
            <person name="Hanada S."/>
            <person name="Kamagata Y."/>
            <person name="Nakamura N."/>
            <person name="Yamazaki S."/>
            <person name="Fujita N."/>
        </authorList>
    </citation>
    <scope>NUCLEOTIDE SEQUENCE [LARGE SCALE GENOMIC DNA]</scope>
    <source>
        <strain evidence="2">ATCC 700054 / DSM 10555 / JCM 9379 / NBRC 101784 / NCIMB 13414 / VKM Ac-1990 / NM-1</strain>
    </source>
</reference>